<dbReference type="InterPro" id="IPR017455">
    <property type="entry name" value="Znf_FYVE-rel"/>
</dbReference>
<keyword evidence="4" id="KW-0862">Zinc</keyword>
<dbReference type="InterPro" id="IPR013083">
    <property type="entry name" value="Znf_RING/FYVE/PHD"/>
</dbReference>
<name>A0A8K0C711_IGNLU</name>
<evidence type="ECO:0000313" key="8">
    <source>
        <dbReference type="Proteomes" id="UP000801492"/>
    </source>
</evidence>
<evidence type="ECO:0000259" key="6">
    <source>
        <dbReference type="PROSITE" id="PS50178"/>
    </source>
</evidence>
<dbReference type="GO" id="GO:0030496">
    <property type="term" value="C:midbody"/>
    <property type="evidence" value="ECO:0007669"/>
    <property type="project" value="TreeGrafter"/>
</dbReference>
<dbReference type="InterPro" id="IPR057946">
    <property type="entry name" value="TPR_ZFYVE26"/>
</dbReference>
<evidence type="ECO:0000256" key="5">
    <source>
        <dbReference type="PROSITE-ProRule" id="PRU00091"/>
    </source>
</evidence>
<proteinExistence type="predicted"/>
<dbReference type="InterPro" id="IPR028730">
    <property type="entry name" value="ZFYVE26"/>
</dbReference>
<gene>
    <name evidence="7" type="ORF">ILUMI_24476</name>
</gene>
<dbReference type="GO" id="GO:0000281">
    <property type="term" value="P:mitotic cytokinesis"/>
    <property type="evidence" value="ECO:0007669"/>
    <property type="project" value="InterPro"/>
</dbReference>
<dbReference type="SMART" id="SM00064">
    <property type="entry name" value="FYVE"/>
    <property type="match status" value="1"/>
</dbReference>
<dbReference type="GO" id="GO:0008270">
    <property type="term" value="F:zinc ion binding"/>
    <property type="evidence" value="ECO:0007669"/>
    <property type="project" value="UniProtKB-KW"/>
</dbReference>
<comment type="caution">
    <text evidence="7">The sequence shown here is derived from an EMBL/GenBank/DDBJ whole genome shotgun (WGS) entry which is preliminary data.</text>
</comment>
<evidence type="ECO:0000256" key="4">
    <source>
        <dbReference type="ARBA" id="ARBA00022833"/>
    </source>
</evidence>
<dbReference type="Pfam" id="PF01363">
    <property type="entry name" value="FYVE"/>
    <property type="match status" value="1"/>
</dbReference>
<dbReference type="GO" id="GO:0005813">
    <property type="term" value="C:centrosome"/>
    <property type="evidence" value="ECO:0007669"/>
    <property type="project" value="TreeGrafter"/>
</dbReference>
<keyword evidence="1" id="KW-0597">Phosphoprotein</keyword>
<dbReference type="OrthoDB" id="1936617at2759"/>
<dbReference type="InterPro" id="IPR011011">
    <property type="entry name" value="Znf_FYVE_PHD"/>
</dbReference>
<protein>
    <recommendedName>
        <fullName evidence="6">FYVE-type domain-containing protein</fullName>
    </recommendedName>
</protein>
<keyword evidence="3 5" id="KW-0863">Zinc-finger</keyword>
<dbReference type="PANTHER" id="PTHR46591:SF1">
    <property type="entry name" value="ZINC FINGER FYVE DOMAIN-CONTAINING PROTEIN 26"/>
    <property type="match status" value="1"/>
</dbReference>
<sequence>MHICYLLLKVLKRLEHLDFIASFISNSDLGDSNLFKSIQISLKILSCFSANEQEQLWCLITEPLSILEILIMNTKLEKLGQVLETIRSNIENCEFDENQISIEKIDEMLRNYAEKSLEFRVILQPGPKLNRTPESSKLLQSLDSINFPSGRKYFVIPESVPDKSEWVQNHEVTECMCCMESTFSMFNRRHHCRRCGRVICGSCSLKRMRVPTYEDIQVRVCLDCYEQSHQDYTGASSSRSETSTRSIECDYWLLTDDPNHNQVVREEFSYEYAPSVSLCLAILKHHSKTEEYPKFLLDQCDGMLRLLQPINSDTMREIDYLLVIKMLKSLAIAAKMLSAQCMLQWGSSLADRILSQADLLGLLAERGCLHLIPTCGQTQSRYIDASTLRRLRDKLLEGEQWNLALEVSTKAGLDNTGVFAAWGKSYLKAGSLQLAREKFQRCFDKTAHYETSTELSGSFSSAHLQHSKRSRSFTMAENHPTKNPPLLNEIVHILESNTCVIDAKILKDIKNAKPLSTSTWSLSSSVNLPLHNDPSVCILNKLKNLNNIAAGNYCAISDGSDSVKSLNIAKPHLEPIFYEECVYYLSRYGSHMSLLEFYIKHGDIYECLRYMLENRLSSDVFIEIYMLCLRENLVTILQENMSKIDSTLDVWKDYLKNICRHLEKYSKLHSLYQLQQFMGDFVRAAMTCIKFYQDGAATYSELTSRVDYLHKAQQHLQQELEQEQWVEVASVRKSSMDSQESFEAKGIVNPSLVMKMDSKNVDRHINTIWRQIEVAKFLAECESSETPVLEILPEILPFINEDLPANEVNKVKIPTLFGSYYERVQLAVLAIVCGNNVEDGFGIAFRIIHDYKLSPVKVYCQAGKQLAKTERYTGIAQLVSCIRSSGISDSAVTDMCDEMLILAVQTLTKANATGPQLDGLIKLITDRAAKISAYIETKQLKSAYLLAVKHKRIGDIRRILREAEFLNQPNIKTLCQKILHAHSHSPSHSKD</sequence>
<dbReference type="PANTHER" id="PTHR46591">
    <property type="entry name" value="ZINC FINGER FYVE DOMAIN-CONTAINING PROTEIN 26"/>
    <property type="match status" value="1"/>
</dbReference>
<dbReference type="AlphaFoldDB" id="A0A8K0C711"/>
<dbReference type="InterPro" id="IPR000306">
    <property type="entry name" value="Znf_FYVE"/>
</dbReference>
<evidence type="ECO:0000256" key="2">
    <source>
        <dbReference type="ARBA" id="ARBA00022723"/>
    </source>
</evidence>
<dbReference type="GO" id="GO:0005765">
    <property type="term" value="C:lysosomal membrane"/>
    <property type="evidence" value="ECO:0007669"/>
    <property type="project" value="TreeGrafter"/>
</dbReference>
<dbReference type="EMBL" id="VTPC01090708">
    <property type="protein sequence ID" value="KAF2881694.1"/>
    <property type="molecule type" value="Genomic_DNA"/>
</dbReference>
<accession>A0A8K0C711</accession>
<reference evidence="7" key="1">
    <citation type="submission" date="2019-08" db="EMBL/GenBank/DDBJ databases">
        <title>The genome of the North American firefly Photinus pyralis.</title>
        <authorList>
            <consortium name="Photinus pyralis genome working group"/>
            <person name="Fallon T.R."/>
            <person name="Sander Lower S.E."/>
            <person name="Weng J.-K."/>
        </authorList>
    </citation>
    <scope>NUCLEOTIDE SEQUENCE</scope>
    <source>
        <strain evidence="7">TRF0915ILg1</strain>
        <tissue evidence="7">Whole body</tissue>
    </source>
</reference>
<dbReference type="Pfam" id="PF25569">
    <property type="entry name" value="TPR_ZFYVE26"/>
    <property type="match status" value="1"/>
</dbReference>
<evidence type="ECO:0000256" key="3">
    <source>
        <dbReference type="ARBA" id="ARBA00022771"/>
    </source>
</evidence>
<keyword evidence="2" id="KW-0479">Metal-binding</keyword>
<dbReference type="GO" id="GO:0000724">
    <property type="term" value="P:double-strand break repair via homologous recombination"/>
    <property type="evidence" value="ECO:0007669"/>
    <property type="project" value="InterPro"/>
</dbReference>
<keyword evidence="8" id="KW-1185">Reference proteome</keyword>
<dbReference type="Proteomes" id="UP000801492">
    <property type="component" value="Unassembled WGS sequence"/>
</dbReference>
<dbReference type="GO" id="GO:0032465">
    <property type="term" value="P:regulation of cytokinesis"/>
    <property type="evidence" value="ECO:0007669"/>
    <property type="project" value="TreeGrafter"/>
</dbReference>
<organism evidence="7 8">
    <name type="scientific">Ignelater luminosus</name>
    <name type="common">Cucubano</name>
    <name type="synonym">Pyrophorus luminosus</name>
    <dbReference type="NCBI Taxonomy" id="2038154"/>
    <lineage>
        <taxon>Eukaryota</taxon>
        <taxon>Metazoa</taxon>
        <taxon>Ecdysozoa</taxon>
        <taxon>Arthropoda</taxon>
        <taxon>Hexapoda</taxon>
        <taxon>Insecta</taxon>
        <taxon>Pterygota</taxon>
        <taxon>Neoptera</taxon>
        <taxon>Endopterygota</taxon>
        <taxon>Coleoptera</taxon>
        <taxon>Polyphaga</taxon>
        <taxon>Elateriformia</taxon>
        <taxon>Elateroidea</taxon>
        <taxon>Elateridae</taxon>
        <taxon>Agrypninae</taxon>
        <taxon>Pyrophorini</taxon>
        <taxon>Ignelater</taxon>
    </lineage>
</organism>
<dbReference type="GO" id="GO:0032266">
    <property type="term" value="F:phosphatidylinositol-3-phosphate binding"/>
    <property type="evidence" value="ECO:0007669"/>
    <property type="project" value="InterPro"/>
</dbReference>
<feature type="domain" description="FYVE-type" evidence="6">
    <location>
        <begin position="169"/>
        <end position="229"/>
    </location>
</feature>
<dbReference type="SUPFAM" id="SSF57903">
    <property type="entry name" value="FYVE/PHD zinc finger"/>
    <property type="match status" value="1"/>
</dbReference>
<dbReference type="Gene3D" id="3.30.40.10">
    <property type="entry name" value="Zinc/RING finger domain, C3HC4 (zinc finger)"/>
    <property type="match status" value="1"/>
</dbReference>
<dbReference type="PROSITE" id="PS50178">
    <property type="entry name" value="ZF_FYVE"/>
    <property type="match status" value="1"/>
</dbReference>
<evidence type="ECO:0000313" key="7">
    <source>
        <dbReference type="EMBL" id="KAF2881694.1"/>
    </source>
</evidence>
<evidence type="ECO:0000256" key="1">
    <source>
        <dbReference type="ARBA" id="ARBA00022553"/>
    </source>
</evidence>